<comment type="caution">
    <text evidence="4">The sequence shown here is derived from an EMBL/GenBank/DDBJ whole genome shotgun (WGS) entry which is preliminary data.</text>
</comment>
<feature type="domain" description="LysM" evidence="2">
    <location>
        <begin position="53"/>
        <end position="97"/>
    </location>
</feature>
<evidence type="ECO:0000259" key="3">
    <source>
        <dbReference type="PROSITE" id="PS51910"/>
    </source>
</evidence>
<dbReference type="CDD" id="cd00118">
    <property type="entry name" value="LysM"/>
    <property type="match status" value="2"/>
</dbReference>
<keyword evidence="1" id="KW-0378">Hydrolase</keyword>
<evidence type="ECO:0000313" key="4">
    <source>
        <dbReference type="EMBL" id="MBM7588066.1"/>
    </source>
</evidence>
<dbReference type="Proteomes" id="UP001646157">
    <property type="component" value="Unassembled WGS sequence"/>
</dbReference>
<dbReference type="PROSITE" id="PS51910">
    <property type="entry name" value="GH18_2"/>
    <property type="match status" value="1"/>
</dbReference>
<feature type="domain" description="LysM" evidence="2">
    <location>
        <begin position="2"/>
        <end position="45"/>
    </location>
</feature>
<reference evidence="4 5" key="1">
    <citation type="submission" date="2021-01" db="EMBL/GenBank/DDBJ databases">
        <title>Genomic Encyclopedia of Type Strains, Phase IV (KMG-IV): sequencing the most valuable type-strain genomes for metagenomic binning, comparative biology and taxonomic classification.</title>
        <authorList>
            <person name="Goeker M."/>
        </authorList>
    </citation>
    <scope>NUCLEOTIDE SEQUENCE [LARGE SCALE GENOMIC DNA]</scope>
    <source>
        <strain evidence="4 5">DSM 24834</strain>
    </source>
</reference>
<dbReference type="InterPro" id="IPR036779">
    <property type="entry name" value="LysM_dom_sf"/>
</dbReference>
<evidence type="ECO:0000259" key="2">
    <source>
        <dbReference type="PROSITE" id="PS51782"/>
    </source>
</evidence>
<feature type="domain" description="GH18" evidence="3">
    <location>
        <begin position="105"/>
        <end position="421"/>
    </location>
</feature>
<dbReference type="SMART" id="SM00636">
    <property type="entry name" value="Glyco_18"/>
    <property type="match status" value="1"/>
</dbReference>
<sequence length="421" mass="47972">MAIYTVQPGDTLWKISTFSGVPQSILMQVNGLTSSALIPGLNMYIPDQTPPERYYQVKAGDSLWRISQQFSTTIQAIISANPTINPNVLAVGQRLRIPTWQKYRMQSLVFIDAFDPSPYLEILREVSSSITYLAVFTYSFNRTGTLIEVTDEEILTACRQFNIRPLMVVSNYENGTFSTQLADEGLNTSVRRTLIKNIGTAVRNKGYAGVSIDFEFVPPARRNDFTSFLRELKTELGNRILQINVHAKSSDDPTNRLTGFLDYRGIGQVVDIMAVMTIDYGYAVGPPDPIAPVWWVEQVLRYATGLVNRRKLMMAMALYGYDWIHPQTPNRIATMLPALPAQNRAISNGVRIQFDSQAQAPHYRYTSNSLQHAVWFEDVKSVKAKYELMDVYNLLGTTYWRLRFRFPQNWAFVRKNIMVVK</sequence>
<proteinExistence type="predicted"/>
<dbReference type="PANTHER" id="PTHR46066:SF2">
    <property type="entry name" value="CHITINASE DOMAIN-CONTAINING PROTEIN 1"/>
    <property type="match status" value="1"/>
</dbReference>
<dbReference type="InterPro" id="IPR029070">
    <property type="entry name" value="Chitinase_insertion_sf"/>
</dbReference>
<dbReference type="PANTHER" id="PTHR46066">
    <property type="entry name" value="CHITINASE DOMAIN-CONTAINING PROTEIN 1 FAMILY MEMBER"/>
    <property type="match status" value="1"/>
</dbReference>
<accession>A0ABS2NJM9</accession>
<dbReference type="Pfam" id="PF00704">
    <property type="entry name" value="Glyco_hydro_18"/>
    <property type="match status" value="1"/>
</dbReference>
<dbReference type="InterPro" id="IPR018392">
    <property type="entry name" value="LysM"/>
</dbReference>
<dbReference type="InterPro" id="IPR011583">
    <property type="entry name" value="Chitinase_II/V-like_cat"/>
</dbReference>
<dbReference type="SUPFAM" id="SSF51445">
    <property type="entry name" value="(Trans)glycosidases"/>
    <property type="match status" value="1"/>
</dbReference>
<organism evidence="4 5">
    <name type="scientific">Rossellomorea pakistanensis</name>
    <dbReference type="NCBI Taxonomy" id="992288"/>
    <lineage>
        <taxon>Bacteria</taxon>
        <taxon>Bacillati</taxon>
        <taxon>Bacillota</taxon>
        <taxon>Bacilli</taxon>
        <taxon>Bacillales</taxon>
        <taxon>Bacillaceae</taxon>
        <taxon>Rossellomorea</taxon>
    </lineage>
</organism>
<gene>
    <name evidence="4" type="ORF">JOC86_004641</name>
</gene>
<dbReference type="Pfam" id="PF01476">
    <property type="entry name" value="LysM"/>
    <property type="match status" value="2"/>
</dbReference>
<dbReference type="SUPFAM" id="SSF54106">
    <property type="entry name" value="LysM domain"/>
    <property type="match status" value="2"/>
</dbReference>
<dbReference type="EMBL" id="JAFBDZ010000007">
    <property type="protein sequence ID" value="MBM7588066.1"/>
    <property type="molecule type" value="Genomic_DNA"/>
</dbReference>
<dbReference type="Gene3D" id="3.20.20.80">
    <property type="entry name" value="Glycosidases"/>
    <property type="match status" value="1"/>
</dbReference>
<keyword evidence="1" id="KW-0326">Glycosidase</keyword>
<protein>
    <submittedName>
        <fullName evidence="4">Spore germination protein</fullName>
    </submittedName>
</protein>
<dbReference type="Gene3D" id="3.10.50.10">
    <property type="match status" value="1"/>
</dbReference>
<dbReference type="SMART" id="SM00257">
    <property type="entry name" value="LysM"/>
    <property type="match status" value="2"/>
</dbReference>
<dbReference type="RefSeq" id="WP_205175456.1">
    <property type="nucleotide sequence ID" value="NZ_JAFBDZ010000007.1"/>
</dbReference>
<dbReference type="PROSITE" id="PS51782">
    <property type="entry name" value="LYSM"/>
    <property type="match status" value="2"/>
</dbReference>
<evidence type="ECO:0000313" key="5">
    <source>
        <dbReference type="Proteomes" id="UP001646157"/>
    </source>
</evidence>
<dbReference type="InterPro" id="IPR017853">
    <property type="entry name" value="GH"/>
</dbReference>
<keyword evidence="5" id="KW-1185">Reference proteome</keyword>
<dbReference type="Gene3D" id="3.10.350.10">
    <property type="entry name" value="LysM domain"/>
    <property type="match status" value="2"/>
</dbReference>
<evidence type="ECO:0000256" key="1">
    <source>
        <dbReference type="ARBA" id="ARBA00023295"/>
    </source>
</evidence>
<dbReference type="InterPro" id="IPR001223">
    <property type="entry name" value="Glyco_hydro18_cat"/>
</dbReference>
<name>A0ABS2NJM9_9BACI</name>